<evidence type="ECO:0000313" key="2">
    <source>
        <dbReference type="EMBL" id="KAG2831066.1"/>
    </source>
</evidence>
<proteinExistence type="predicted"/>
<evidence type="ECO:0000313" key="8">
    <source>
        <dbReference type="Proteomes" id="UP000251314"/>
    </source>
</evidence>
<dbReference type="EMBL" id="RCMI01000965">
    <property type="protein sequence ID" value="KAG2893302.1"/>
    <property type="molecule type" value="Genomic_DNA"/>
</dbReference>
<dbReference type="AlphaFoldDB" id="A0A329RCW2"/>
<reference evidence="7 8" key="1">
    <citation type="submission" date="2018-01" db="EMBL/GenBank/DDBJ databases">
        <title>Draft genome of the strawberry crown rot pathogen Phytophthora cactorum.</title>
        <authorList>
            <person name="Armitage A.D."/>
            <person name="Lysoe E."/>
            <person name="Nellist C.F."/>
            <person name="Harrison R.J."/>
            <person name="Brurberg M.B."/>
        </authorList>
    </citation>
    <scope>NUCLEOTIDE SEQUENCE [LARGE SCALE GENOMIC DNA]</scope>
    <source>
        <strain evidence="7 8">10300</strain>
    </source>
</reference>
<accession>A0A329RCW2</accession>
<keyword evidence="1" id="KW-0812">Transmembrane</keyword>
<feature type="transmembrane region" description="Helical" evidence="1">
    <location>
        <begin position="13"/>
        <end position="35"/>
    </location>
</feature>
<evidence type="ECO:0000313" key="3">
    <source>
        <dbReference type="EMBL" id="KAG2893302.1"/>
    </source>
</evidence>
<dbReference type="Proteomes" id="UP000736787">
    <property type="component" value="Unassembled WGS sequence"/>
</dbReference>
<evidence type="ECO:0000313" key="7">
    <source>
        <dbReference type="EMBL" id="RAW21879.1"/>
    </source>
</evidence>
<sequence>MISEFFDELLNKYIVWELLPAYLVAGAVCIGAWVLTTPFRDVVPN</sequence>
<gene>
    <name evidence="7" type="ORF">PC110_g21683</name>
    <name evidence="2" type="ORF">PC113_g20989</name>
    <name evidence="3" type="ORF">PC115_g18517</name>
    <name evidence="4" type="ORF">PC117_g23013</name>
    <name evidence="5" type="ORF">PC118_g18640</name>
    <name evidence="6" type="ORF">PC129_g20680</name>
</gene>
<reference evidence="2" key="2">
    <citation type="submission" date="2018-10" db="EMBL/GenBank/DDBJ databases">
        <title>Effector identification in a new, highly contiguous assembly of the strawberry crown rot pathogen Phytophthora cactorum.</title>
        <authorList>
            <person name="Armitage A.D."/>
            <person name="Nellist C.F."/>
            <person name="Bates H."/>
            <person name="Vickerstaff R.J."/>
            <person name="Harrison R.J."/>
        </authorList>
    </citation>
    <scope>NUCLEOTIDE SEQUENCE</scope>
    <source>
        <strain evidence="2">15-7</strain>
        <strain evidence="3">4032</strain>
        <strain evidence="4">4040</strain>
        <strain evidence="5">P415</strain>
        <strain evidence="6">P421</strain>
    </source>
</reference>
<evidence type="ECO:0000313" key="4">
    <source>
        <dbReference type="EMBL" id="KAG2896413.1"/>
    </source>
</evidence>
<protein>
    <submittedName>
        <fullName evidence="7">Uncharacterized protein</fullName>
    </submittedName>
</protein>
<evidence type="ECO:0000313" key="5">
    <source>
        <dbReference type="EMBL" id="KAG2967337.1"/>
    </source>
</evidence>
<comment type="caution">
    <text evidence="7">The sequence shown here is derived from an EMBL/GenBank/DDBJ whole genome shotgun (WGS) entry which is preliminary data.</text>
</comment>
<dbReference type="VEuPathDB" id="FungiDB:PC110_g21683"/>
<dbReference type="EMBL" id="RCMK01001343">
    <property type="protein sequence ID" value="KAG2896413.1"/>
    <property type="molecule type" value="Genomic_DNA"/>
</dbReference>
<evidence type="ECO:0000313" key="6">
    <source>
        <dbReference type="EMBL" id="KAG3208292.1"/>
    </source>
</evidence>
<dbReference type="Proteomes" id="UP000251314">
    <property type="component" value="Unassembled WGS sequence"/>
</dbReference>
<name>A0A329RCW2_9STRA</name>
<dbReference type="EMBL" id="RCML01000939">
    <property type="protein sequence ID" value="KAG2967337.1"/>
    <property type="molecule type" value="Genomic_DNA"/>
</dbReference>
<organism evidence="7 8">
    <name type="scientific">Phytophthora cactorum</name>
    <dbReference type="NCBI Taxonomy" id="29920"/>
    <lineage>
        <taxon>Eukaryota</taxon>
        <taxon>Sar</taxon>
        <taxon>Stramenopiles</taxon>
        <taxon>Oomycota</taxon>
        <taxon>Peronosporomycetes</taxon>
        <taxon>Peronosporales</taxon>
        <taxon>Peronosporaceae</taxon>
        <taxon>Phytophthora</taxon>
    </lineage>
</organism>
<dbReference type="EMBL" id="RCMG01001294">
    <property type="protein sequence ID" value="KAG2831066.1"/>
    <property type="molecule type" value="Genomic_DNA"/>
</dbReference>
<dbReference type="EMBL" id="MJFZ01001520">
    <property type="protein sequence ID" value="RAW21879.1"/>
    <property type="molecule type" value="Genomic_DNA"/>
</dbReference>
<keyword evidence="1" id="KW-1133">Transmembrane helix</keyword>
<evidence type="ECO:0000256" key="1">
    <source>
        <dbReference type="SAM" id="Phobius"/>
    </source>
</evidence>
<dbReference type="Proteomes" id="UP000760860">
    <property type="component" value="Unassembled WGS sequence"/>
</dbReference>
<dbReference type="Proteomes" id="UP000697107">
    <property type="component" value="Unassembled WGS sequence"/>
</dbReference>
<dbReference type="EMBL" id="RCMV01001506">
    <property type="protein sequence ID" value="KAG3208292.1"/>
    <property type="molecule type" value="Genomic_DNA"/>
</dbReference>
<keyword evidence="1" id="KW-0472">Membrane</keyword>
<dbReference type="Proteomes" id="UP000774804">
    <property type="component" value="Unassembled WGS sequence"/>
</dbReference>
<dbReference type="Proteomes" id="UP000735874">
    <property type="component" value="Unassembled WGS sequence"/>
</dbReference>
<keyword evidence="8" id="KW-1185">Reference proteome</keyword>